<dbReference type="Pfam" id="PF02902">
    <property type="entry name" value="Peptidase_C48"/>
    <property type="match status" value="1"/>
</dbReference>
<dbReference type="SUPFAM" id="SSF54001">
    <property type="entry name" value="Cysteine proteinases"/>
    <property type="match status" value="1"/>
</dbReference>
<comment type="similarity">
    <text evidence="1">Belongs to the peptidase C48 family.</text>
</comment>
<evidence type="ECO:0000256" key="3">
    <source>
        <dbReference type="ARBA" id="ARBA00022801"/>
    </source>
</evidence>
<dbReference type="Gene3D" id="3.40.395.10">
    <property type="entry name" value="Adenoviral Proteinase, Chain A"/>
    <property type="match status" value="1"/>
</dbReference>
<dbReference type="Proteomes" id="UP001497516">
    <property type="component" value="Chromosome 8"/>
</dbReference>
<keyword evidence="2" id="KW-0645">Protease</keyword>
<dbReference type="GO" id="GO:0016926">
    <property type="term" value="P:protein desumoylation"/>
    <property type="evidence" value="ECO:0007669"/>
    <property type="project" value="TreeGrafter"/>
</dbReference>
<keyword evidence="8" id="KW-1185">Reference proteome</keyword>
<dbReference type="PANTHER" id="PTHR12606">
    <property type="entry name" value="SENTRIN/SUMO-SPECIFIC PROTEASE"/>
    <property type="match status" value="1"/>
</dbReference>
<gene>
    <name evidence="7" type="ORF">LTRI10_LOCUS47154</name>
</gene>
<dbReference type="InterPro" id="IPR038765">
    <property type="entry name" value="Papain-like_cys_pep_sf"/>
</dbReference>
<dbReference type="InterPro" id="IPR003653">
    <property type="entry name" value="Peptidase_C48_C"/>
</dbReference>
<name>A0AAV2GAZ6_9ROSI</name>
<evidence type="ECO:0000256" key="1">
    <source>
        <dbReference type="ARBA" id="ARBA00005234"/>
    </source>
</evidence>
<evidence type="ECO:0000259" key="6">
    <source>
        <dbReference type="PROSITE" id="PS50600"/>
    </source>
</evidence>
<organism evidence="7 8">
    <name type="scientific">Linum trigynum</name>
    <dbReference type="NCBI Taxonomy" id="586398"/>
    <lineage>
        <taxon>Eukaryota</taxon>
        <taxon>Viridiplantae</taxon>
        <taxon>Streptophyta</taxon>
        <taxon>Embryophyta</taxon>
        <taxon>Tracheophyta</taxon>
        <taxon>Spermatophyta</taxon>
        <taxon>Magnoliopsida</taxon>
        <taxon>eudicotyledons</taxon>
        <taxon>Gunneridae</taxon>
        <taxon>Pentapetalae</taxon>
        <taxon>rosids</taxon>
        <taxon>fabids</taxon>
        <taxon>Malpighiales</taxon>
        <taxon>Linaceae</taxon>
        <taxon>Linum</taxon>
    </lineage>
</organism>
<sequence length="478" mass="54400">MTTLAAIQSQLQQGVGNKIKDHDSVPVPVKSHKLNESASKSPAGEAVPFEKGRSSVSKGTEDDFNSNENSTNLYDKLNNLKTEVDMVELSDDASSPIKLSELKKKKKEKVGFVKSNNESPSQNLKKRKAEQVDDVESDSFEALMNPKAQPRENKKMGLRDPQTLKTGPLLMSPFVRPQPSPAKPRGGRKGPKKGDKTRKKEIVDEDIVNILPDYTENLWAFLFAEKSLRNTESSWLVEFDTYHITREDLASLGDGKHLHDYWFMPWLFTNHVLMWTEKPPTVEKLIRHYKDKYMGDIDACKEIYLPICDHVYEHWYLCIVNVVGNEAYLLDSFPLKDDTPHKDNIRKILLALDEMLHHETFGTKSETIIPSFVTLEVKSLAVERQPNGTDCGVHVIQYMRYCPTNLADVTSKTHGLEARKEIASWLLLHKNNKKREDNIFGAMNIVRNDPEYAAEQRKALRDLKAMNKAAGSMFKSMI</sequence>
<evidence type="ECO:0000256" key="5">
    <source>
        <dbReference type="SAM" id="MobiDB-lite"/>
    </source>
</evidence>
<proteinExistence type="inferred from homology"/>
<dbReference type="GO" id="GO:0006508">
    <property type="term" value="P:proteolysis"/>
    <property type="evidence" value="ECO:0007669"/>
    <property type="project" value="UniProtKB-KW"/>
</dbReference>
<feature type="region of interest" description="Disordered" evidence="5">
    <location>
        <begin position="88"/>
        <end position="199"/>
    </location>
</feature>
<dbReference type="GO" id="GO:0016929">
    <property type="term" value="F:deSUMOylase activity"/>
    <property type="evidence" value="ECO:0007669"/>
    <property type="project" value="TreeGrafter"/>
</dbReference>
<evidence type="ECO:0000256" key="2">
    <source>
        <dbReference type="ARBA" id="ARBA00022670"/>
    </source>
</evidence>
<dbReference type="EMBL" id="OZ034821">
    <property type="protein sequence ID" value="CAL1407492.1"/>
    <property type="molecule type" value="Genomic_DNA"/>
</dbReference>
<feature type="compositionally biased region" description="Polar residues" evidence="5">
    <location>
        <begin position="1"/>
        <end position="15"/>
    </location>
</feature>
<evidence type="ECO:0000313" key="7">
    <source>
        <dbReference type="EMBL" id="CAL1407492.1"/>
    </source>
</evidence>
<keyword evidence="3" id="KW-0378">Hydrolase</keyword>
<accession>A0AAV2GAZ6</accession>
<dbReference type="PANTHER" id="PTHR12606:SF141">
    <property type="entry name" value="GH15225P-RELATED"/>
    <property type="match status" value="1"/>
</dbReference>
<dbReference type="PROSITE" id="PS50600">
    <property type="entry name" value="ULP_PROTEASE"/>
    <property type="match status" value="1"/>
</dbReference>
<feature type="region of interest" description="Disordered" evidence="5">
    <location>
        <begin position="1"/>
        <end position="71"/>
    </location>
</feature>
<feature type="compositionally biased region" description="Basic and acidic residues" evidence="5">
    <location>
        <begin position="149"/>
        <end position="158"/>
    </location>
</feature>
<evidence type="ECO:0000256" key="4">
    <source>
        <dbReference type="ARBA" id="ARBA00022807"/>
    </source>
</evidence>
<feature type="domain" description="Ubiquitin-like protease family profile" evidence="6">
    <location>
        <begin position="200"/>
        <end position="402"/>
    </location>
</feature>
<reference evidence="7 8" key="1">
    <citation type="submission" date="2024-04" db="EMBL/GenBank/DDBJ databases">
        <authorList>
            <person name="Fracassetti M."/>
        </authorList>
    </citation>
    <scope>NUCLEOTIDE SEQUENCE [LARGE SCALE GENOMIC DNA]</scope>
</reference>
<dbReference type="GO" id="GO:0005634">
    <property type="term" value="C:nucleus"/>
    <property type="evidence" value="ECO:0007669"/>
    <property type="project" value="TreeGrafter"/>
</dbReference>
<keyword evidence="4" id="KW-0788">Thiol protease</keyword>
<protein>
    <recommendedName>
        <fullName evidence="6">Ubiquitin-like protease family profile domain-containing protein</fullName>
    </recommendedName>
</protein>
<dbReference type="AlphaFoldDB" id="A0AAV2GAZ6"/>
<evidence type="ECO:0000313" key="8">
    <source>
        <dbReference type="Proteomes" id="UP001497516"/>
    </source>
</evidence>